<proteinExistence type="predicted"/>
<keyword evidence="2" id="KW-1185">Reference proteome</keyword>
<sequence length="101" mass="11488">MFYAYTPRSLCRLRTLTRTTTATYTLSSSPAQRRINLATANLADGSEREIGMIRTRAQLDMLRGLGEVWKDDVSGEETSVDREDQGGERCRHHLYRCNMAS</sequence>
<organism evidence="1 2">
    <name type="scientific">Calocera viscosa (strain TUFC12733)</name>
    <dbReference type="NCBI Taxonomy" id="1330018"/>
    <lineage>
        <taxon>Eukaryota</taxon>
        <taxon>Fungi</taxon>
        <taxon>Dikarya</taxon>
        <taxon>Basidiomycota</taxon>
        <taxon>Agaricomycotina</taxon>
        <taxon>Dacrymycetes</taxon>
        <taxon>Dacrymycetales</taxon>
        <taxon>Dacrymycetaceae</taxon>
        <taxon>Calocera</taxon>
    </lineage>
</organism>
<accession>A0A167Q2E0</accession>
<protein>
    <submittedName>
        <fullName evidence="1">Uncharacterized protein</fullName>
    </submittedName>
</protein>
<name>A0A167Q2E0_CALVF</name>
<reference evidence="1 2" key="1">
    <citation type="journal article" date="2016" name="Mol. Biol. Evol.">
        <title>Comparative Genomics of Early-Diverging Mushroom-Forming Fungi Provides Insights into the Origins of Lignocellulose Decay Capabilities.</title>
        <authorList>
            <person name="Nagy L.G."/>
            <person name="Riley R."/>
            <person name="Tritt A."/>
            <person name="Adam C."/>
            <person name="Daum C."/>
            <person name="Floudas D."/>
            <person name="Sun H."/>
            <person name="Yadav J.S."/>
            <person name="Pangilinan J."/>
            <person name="Larsson K.H."/>
            <person name="Matsuura K."/>
            <person name="Barry K."/>
            <person name="Labutti K."/>
            <person name="Kuo R."/>
            <person name="Ohm R.A."/>
            <person name="Bhattacharya S.S."/>
            <person name="Shirouzu T."/>
            <person name="Yoshinaga Y."/>
            <person name="Martin F.M."/>
            <person name="Grigoriev I.V."/>
            <person name="Hibbett D.S."/>
        </authorList>
    </citation>
    <scope>NUCLEOTIDE SEQUENCE [LARGE SCALE GENOMIC DNA]</scope>
    <source>
        <strain evidence="1 2">TUFC12733</strain>
    </source>
</reference>
<dbReference type="Proteomes" id="UP000076738">
    <property type="component" value="Unassembled WGS sequence"/>
</dbReference>
<evidence type="ECO:0000313" key="1">
    <source>
        <dbReference type="EMBL" id="KZO99345.1"/>
    </source>
</evidence>
<gene>
    <name evidence="1" type="ORF">CALVIDRAFT_534315</name>
</gene>
<dbReference type="AlphaFoldDB" id="A0A167Q2E0"/>
<evidence type="ECO:0000313" key="2">
    <source>
        <dbReference type="Proteomes" id="UP000076738"/>
    </source>
</evidence>
<dbReference type="EMBL" id="KV417272">
    <property type="protein sequence ID" value="KZO99345.1"/>
    <property type="molecule type" value="Genomic_DNA"/>
</dbReference>